<dbReference type="AlphaFoldDB" id="A0A2T7UHP8"/>
<reference evidence="1" key="1">
    <citation type="submission" date="2017-04" db="EMBL/GenBank/DDBJ databases">
        <title>Unexpected and diverse lifestyles within the genus Limnohabitans.</title>
        <authorList>
            <person name="Kasalicky V."/>
            <person name="Mehrshad M."/>
            <person name="Andrei S.-A."/>
            <person name="Salcher M."/>
            <person name="Kratochvilova H."/>
            <person name="Simek K."/>
            <person name="Ghai R."/>
        </authorList>
    </citation>
    <scope>NUCLEOTIDE SEQUENCE [LARGE SCALE GENOMIC DNA]</scope>
    <source>
        <strain evidence="1">II-D5</strain>
    </source>
</reference>
<accession>A0A2T7UHP8</accession>
<dbReference type="STRING" id="1293045.H663_18680"/>
<organism evidence="1 2">
    <name type="scientific">Limnohabitans planktonicus II-D5</name>
    <dbReference type="NCBI Taxonomy" id="1293045"/>
    <lineage>
        <taxon>Bacteria</taxon>
        <taxon>Pseudomonadati</taxon>
        <taxon>Pseudomonadota</taxon>
        <taxon>Betaproteobacteria</taxon>
        <taxon>Burkholderiales</taxon>
        <taxon>Comamonadaceae</taxon>
        <taxon>Limnohabitans</taxon>
    </lineage>
</organism>
<sequence length="184" mass="20479">MVDQFWENIMKTWITKTIVVSACVLGIAGCASPVDRIAEKPHCHTDRGRNAYCTKDPAPSIAKDDEAKLFASVPEALTVYVVRYWGDGHHPLDISVDGGAAMETVPNSMIRLRLKEGTHQITFNVGGKTFDRTISGTKGEVQLLGITGTDWIWGNSSHWWTDDSVDQLKRRALRSRLIKDITLL</sequence>
<proteinExistence type="predicted"/>
<dbReference type="Proteomes" id="UP000037507">
    <property type="component" value="Unassembled WGS sequence"/>
</dbReference>
<dbReference type="EMBL" id="LFYT02000002">
    <property type="protein sequence ID" value="PVE44210.1"/>
    <property type="molecule type" value="Genomic_DNA"/>
</dbReference>
<keyword evidence="2" id="KW-1185">Reference proteome</keyword>
<evidence type="ECO:0000313" key="2">
    <source>
        <dbReference type="Proteomes" id="UP000037507"/>
    </source>
</evidence>
<name>A0A2T7UHP8_9BURK</name>
<comment type="caution">
    <text evidence="1">The sequence shown here is derived from an EMBL/GenBank/DDBJ whole genome shotgun (WGS) entry which is preliminary data.</text>
</comment>
<evidence type="ECO:0000313" key="1">
    <source>
        <dbReference type="EMBL" id="PVE44210.1"/>
    </source>
</evidence>
<protein>
    <recommendedName>
        <fullName evidence="3">DUF2846 domain-containing protein</fullName>
    </recommendedName>
</protein>
<evidence type="ECO:0008006" key="3">
    <source>
        <dbReference type="Google" id="ProtNLM"/>
    </source>
</evidence>
<gene>
    <name evidence="1" type="ORF">H663_001790</name>
</gene>